<dbReference type="RefSeq" id="WP_394839647.1">
    <property type="nucleotide sequence ID" value="NZ_CP089929.1"/>
</dbReference>
<dbReference type="PROSITE" id="PS50164">
    <property type="entry name" value="GIY_YIG"/>
    <property type="match status" value="1"/>
</dbReference>
<dbReference type="Pfam" id="PF01541">
    <property type="entry name" value="GIY-YIG"/>
    <property type="match status" value="1"/>
</dbReference>
<dbReference type="InterPro" id="IPR035901">
    <property type="entry name" value="GIY-YIG_endonuc_sf"/>
</dbReference>
<keyword evidence="4" id="KW-1185">Reference proteome</keyword>
<organism evidence="3 4">
    <name type="scientific">Pendulispora rubella</name>
    <dbReference type="NCBI Taxonomy" id="2741070"/>
    <lineage>
        <taxon>Bacteria</taxon>
        <taxon>Pseudomonadati</taxon>
        <taxon>Myxococcota</taxon>
        <taxon>Myxococcia</taxon>
        <taxon>Myxococcales</taxon>
        <taxon>Sorangiineae</taxon>
        <taxon>Pendulisporaceae</taxon>
        <taxon>Pendulispora</taxon>
    </lineage>
</organism>
<dbReference type="CDD" id="cd10456">
    <property type="entry name" value="GIY-YIG_UPF0213"/>
    <property type="match status" value="1"/>
</dbReference>
<dbReference type="Gene3D" id="3.40.1440.10">
    <property type="entry name" value="GIY-YIG endonuclease"/>
    <property type="match status" value="1"/>
</dbReference>
<reference evidence="3" key="1">
    <citation type="submission" date="2021-12" db="EMBL/GenBank/DDBJ databases">
        <title>Discovery of the Pendulisporaceae a myxobacterial family with distinct sporulation behavior and unique specialized metabolism.</title>
        <authorList>
            <person name="Garcia R."/>
            <person name="Popoff A."/>
            <person name="Bader C.D."/>
            <person name="Loehr J."/>
            <person name="Walesch S."/>
            <person name="Walt C."/>
            <person name="Boldt J."/>
            <person name="Bunk B."/>
            <person name="Haeckl F.J.F.P.J."/>
            <person name="Gunesch A.P."/>
            <person name="Birkelbach J."/>
            <person name="Nuebel U."/>
            <person name="Pietschmann T."/>
            <person name="Bach T."/>
            <person name="Mueller R."/>
        </authorList>
    </citation>
    <scope>NUCLEOTIDE SEQUENCE</scope>
    <source>
        <strain evidence="3">MSr11367</strain>
    </source>
</reference>
<evidence type="ECO:0000313" key="3">
    <source>
        <dbReference type="EMBL" id="WXB09973.1"/>
    </source>
</evidence>
<dbReference type="SUPFAM" id="SSF82771">
    <property type="entry name" value="GIY-YIG endonuclease"/>
    <property type="match status" value="1"/>
</dbReference>
<feature type="domain" description="GIY-YIG" evidence="2">
    <location>
        <begin position="3"/>
        <end position="78"/>
    </location>
</feature>
<dbReference type="Proteomes" id="UP001374803">
    <property type="component" value="Chromosome"/>
</dbReference>
<dbReference type="InterPro" id="IPR000305">
    <property type="entry name" value="GIY-YIG_endonuc"/>
</dbReference>
<evidence type="ECO:0000259" key="2">
    <source>
        <dbReference type="PROSITE" id="PS50164"/>
    </source>
</evidence>
<dbReference type="InterPro" id="IPR050190">
    <property type="entry name" value="UPF0213_domain"/>
</dbReference>
<sequence>MASSWFVYIARCADSSLYVGIARDVAARMAQHDAGTGARYTRGRGPLEVLATRRCASQGNALRLEYALKGLSRDRKLALAASPGELSAFARGCIRKRRVVKAD</sequence>
<evidence type="ECO:0000256" key="1">
    <source>
        <dbReference type="ARBA" id="ARBA00007435"/>
    </source>
</evidence>
<protein>
    <submittedName>
        <fullName evidence="3">GIY-YIG nuclease family protein</fullName>
    </submittedName>
</protein>
<comment type="similarity">
    <text evidence="1">Belongs to the UPF0213 family.</text>
</comment>
<dbReference type="PANTHER" id="PTHR34477:SF1">
    <property type="entry name" value="UPF0213 PROTEIN YHBQ"/>
    <property type="match status" value="1"/>
</dbReference>
<dbReference type="EMBL" id="CP089983">
    <property type="protein sequence ID" value="WXB09973.1"/>
    <property type="molecule type" value="Genomic_DNA"/>
</dbReference>
<accession>A0ABZ2LJG3</accession>
<name>A0ABZ2LJG3_9BACT</name>
<evidence type="ECO:0000313" key="4">
    <source>
        <dbReference type="Proteomes" id="UP001374803"/>
    </source>
</evidence>
<proteinExistence type="inferred from homology"/>
<gene>
    <name evidence="3" type="ORF">LVJ94_22435</name>
</gene>
<dbReference type="PANTHER" id="PTHR34477">
    <property type="entry name" value="UPF0213 PROTEIN YHBQ"/>
    <property type="match status" value="1"/>
</dbReference>